<dbReference type="EMBL" id="CP015623">
    <property type="protein sequence ID" value="ANE05499.1"/>
    <property type="molecule type" value="Genomic_DNA"/>
</dbReference>
<dbReference type="InterPro" id="IPR026325">
    <property type="entry name" value="DUF932"/>
</dbReference>
<accession>A0A172QXR6</accession>
<keyword evidence="2" id="KW-1185">Reference proteome</keyword>
<keyword evidence="1" id="KW-0614">Plasmid</keyword>
<dbReference type="RefSeq" id="WP_066570265.1">
    <property type="nucleotide sequence ID" value="NZ_CP015623.1"/>
</dbReference>
<dbReference type="OrthoDB" id="576140at2"/>
<proteinExistence type="predicted"/>
<geneLocation type="plasmid" evidence="1 2">
    <name>pCRULAC1</name>
</geneLocation>
<dbReference type="Pfam" id="PF06067">
    <property type="entry name" value="DUF932"/>
    <property type="match status" value="1"/>
</dbReference>
<dbReference type="InterPro" id="IPR017686">
    <property type="entry name" value="Phg/plasmid-like_prot"/>
</dbReference>
<dbReference type="KEGG" id="ccjz:ccrud_14255"/>
<organism evidence="1 2">
    <name type="scientific">Corynebacterium crudilactis</name>
    <dbReference type="NCBI Taxonomy" id="1652495"/>
    <lineage>
        <taxon>Bacteria</taxon>
        <taxon>Bacillati</taxon>
        <taxon>Actinomycetota</taxon>
        <taxon>Actinomycetes</taxon>
        <taxon>Mycobacteriales</taxon>
        <taxon>Corynebacteriaceae</taxon>
        <taxon>Corynebacterium</taxon>
    </lineage>
</organism>
<sequence length="315" mass="34728">MSVLSPTQRPYAPRVLGTDISTATNLSDALNDANLAWTLNETPAENISLLTDDGVTTTSIPGHRLLMRSDNHTTLGVVGSRYTAVNNADALALADSAKMLGAKFAYAGEQDHGRKVFLTMSLPEAQIAVGGHDLINFDLVLRTSHDGSGSIVGEAMGTRLVCTNGMRANIDGTQQRWSIRHTRNADNALYQARDALKHTIAYAKAFSAHAEQMISSKFSERDFSALLDTLYIAPDEDDSPRRINTWNRRRDDLMDLFRKNDTQEEGRNTRWAAWNAIVEYNDWYRPANNGDTGRANRNFNGDSTGTSARAFSLLS</sequence>
<reference evidence="1 2" key="1">
    <citation type="submission" date="2016-05" db="EMBL/GenBank/DDBJ databases">
        <title>Complete genome sequence of Corynebacterium crudilactis, a new Corynebacterium species isolated from raw cow's milk.</title>
        <authorList>
            <person name="Christian R."/>
            <person name="Zimmermann J."/>
            <person name="Lipski A."/>
            <person name="Kalinowski J."/>
        </authorList>
    </citation>
    <scope>NUCLEOTIDE SEQUENCE [LARGE SCALE GENOMIC DNA]</scope>
    <source>
        <strain evidence="1 2">JZ16</strain>
        <plasmid evidence="1 2">pCRULAC1</plasmid>
    </source>
</reference>
<evidence type="ECO:0000313" key="1">
    <source>
        <dbReference type="EMBL" id="ANE05499.1"/>
    </source>
</evidence>
<gene>
    <name evidence="1" type="ORF">ccrud_14255</name>
</gene>
<dbReference type="Proteomes" id="UP000076929">
    <property type="component" value="Plasmid pCRULAC1"/>
</dbReference>
<dbReference type="AlphaFoldDB" id="A0A172QXR6"/>
<protein>
    <recommendedName>
        <fullName evidence="3">DUF945 domain-containing protein</fullName>
    </recommendedName>
</protein>
<name>A0A172QXR6_9CORY</name>
<dbReference type="NCBIfam" id="TIGR03299">
    <property type="entry name" value="LGT_TIGR03299"/>
    <property type="match status" value="1"/>
</dbReference>
<evidence type="ECO:0008006" key="3">
    <source>
        <dbReference type="Google" id="ProtNLM"/>
    </source>
</evidence>
<evidence type="ECO:0000313" key="2">
    <source>
        <dbReference type="Proteomes" id="UP000076929"/>
    </source>
</evidence>